<evidence type="ECO:0000259" key="2">
    <source>
        <dbReference type="PROSITE" id="PS51352"/>
    </source>
</evidence>
<dbReference type="PANTHER" id="PTHR42852:SF17">
    <property type="entry name" value="THIOREDOXIN-LIKE PROTEIN HI_1115"/>
    <property type="match status" value="1"/>
</dbReference>
<dbReference type="Gene3D" id="3.40.30.10">
    <property type="entry name" value="Glutaredoxin"/>
    <property type="match status" value="1"/>
</dbReference>
<proteinExistence type="predicted"/>
<dbReference type="Pfam" id="PF00578">
    <property type="entry name" value="AhpC-TSA"/>
    <property type="match status" value="1"/>
</dbReference>
<gene>
    <name evidence="3" type="ORF">ABQJ54_17565</name>
</gene>
<dbReference type="PANTHER" id="PTHR42852">
    <property type="entry name" value="THIOL:DISULFIDE INTERCHANGE PROTEIN DSBE"/>
    <property type="match status" value="1"/>
</dbReference>
<accession>A0ABV3QIG4</accession>
<dbReference type="EMBL" id="JBFOHK010000005">
    <property type="protein sequence ID" value="MEW9573565.1"/>
    <property type="molecule type" value="Genomic_DNA"/>
</dbReference>
<organism evidence="3 4">
    <name type="scientific">Rhodanobacter lycopersici</name>
    <dbReference type="NCBI Taxonomy" id="3162487"/>
    <lineage>
        <taxon>Bacteria</taxon>
        <taxon>Pseudomonadati</taxon>
        <taxon>Pseudomonadota</taxon>
        <taxon>Gammaproteobacteria</taxon>
        <taxon>Lysobacterales</taxon>
        <taxon>Rhodanobacteraceae</taxon>
        <taxon>Rhodanobacter</taxon>
    </lineage>
</organism>
<dbReference type="InterPro" id="IPR050553">
    <property type="entry name" value="Thioredoxin_ResA/DsbE_sf"/>
</dbReference>
<dbReference type="Proteomes" id="UP001556220">
    <property type="component" value="Unassembled WGS sequence"/>
</dbReference>
<dbReference type="CDD" id="cd02966">
    <property type="entry name" value="TlpA_like_family"/>
    <property type="match status" value="1"/>
</dbReference>
<dbReference type="InterPro" id="IPR036249">
    <property type="entry name" value="Thioredoxin-like_sf"/>
</dbReference>
<feature type="domain" description="Thioredoxin" evidence="2">
    <location>
        <begin position="39"/>
        <end position="176"/>
    </location>
</feature>
<comment type="caution">
    <text evidence="3">The sequence shown here is derived from an EMBL/GenBank/DDBJ whole genome shotgun (WGS) entry which is preliminary data.</text>
</comment>
<dbReference type="SUPFAM" id="SSF52833">
    <property type="entry name" value="Thioredoxin-like"/>
    <property type="match status" value="1"/>
</dbReference>
<sequence length="176" mass="19080">MLSRDNLVILGVAVLAAALGGWLQHESRLAHVPAGTTVAQVGEAAPVLALPDLQGHVHRLADYRGRRVLLNFWASWCGPCLDELPVLDRTQAKFGDQGAIVLGIAMDDPARVRAFLADHPVRFPILLGRMETPSTSLLWGDRSQVLPYSVLIGADGRVIATHRGPLDATTLDQWLK</sequence>
<name>A0ABV3QIG4_9GAMM</name>
<dbReference type="InterPro" id="IPR017937">
    <property type="entry name" value="Thioredoxin_CS"/>
</dbReference>
<evidence type="ECO:0000313" key="3">
    <source>
        <dbReference type="EMBL" id="MEW9573565.1"/>
    </source>
</evidence>
<keyword evidence="4" id="KW-1185">Reference proteome</keyword>
<dbReference type="InterPro" id="IPR013766">
    <property type="entry name" value="Thioredoxin_domain"/>
</dbReference>
<dbReference type="RefSeq" id="WP_367855616.1">
    <property type="nucleotide sequence ID" value="NZ_JBFOHK010000005.1"/>
</dbReference>
<evidence type="ECO:0000313" key="4">
    <source>
        <dbReference type="Proteomes" id="UP001556220"/>
    </source>
</evidence>
<dbReference type="PROSITE" id="PS00194">
    <property type="entry name" value="THIOREDOXIN_1"/>
    <property type="match status" value="1"/>
</dbReference>
<evidence type="ECO:0000256" key="1">
    <source>
        <dbReference type="ARBA" id="ARBA00023284"/>
    </source>
</evidence>
<dbReference type="InterPro" id="IPR000866">
    <property type="entry name" value="AhpC/TSA"/>
</dbReference>
<dbReference type="PROSITE" id="PS51352">
    <property type="entry name" value="THIOREDOXIN_2"/>
    <property type="match status" value="1"/>
</dbReference>
<reference evidence="3 4" key="1">
    <citation type="submission" date="2024-06" db="EMBL/GenBank/DDBJ databases">
        <authorList>
            <person name="Woo H."/>
        </authorList>
    </citation>
    <scope>NUCLEOTIDE SEQUENCE [LARGE SCALE GENOMIC DNA]</scope>
    <source>
        <strain evidence="3 4">Si-c</strain>
    </source>
</reference>
<keyword evidence="1" id="KW-0676">Redox-active center</keyword>
<protein>
    <submittedName>
        <fullName evidence="3">TlpA family protein disulfide reductase</fullName>
    </submittedName>
</protein>